<sequence length="42" mass="4875">MMRVDAGMPSRLRGFGLISQSMFPTAWTSYPWGSKERRHTDE</sequence>
<accession>A0A248UBI6</accession>
<organism evidence="1 2">
    <name type="scientific">Ochrobactrum quorumnocens</name>
    <dbReference type="NCBI Taxonomy" id="271865"/>
    <lineage>
        <taxon>Bacteria</taxon>
        <taxon>Pseudomonadati</taxon>
        <taxon>Pseudomonadota</taxon>
        <taxon>Alphaproteobacteria</taxon>
        <taxon>Hyphomicrobiales</taxon>
        <taxon>Brucellaceae</taxon>
        <taxon>Brucella/Ochrobactrum group</taxon>
        <taxon>Ochrobactrum</taxon>
    </lineage>
</organism>
<dbReference type="AlphaFoldDB" id="A0A248UBI6"/>
<evidence type="ECO:0000313" key="1">
    <source>
        <dbReference type="EMBL" id="ASV83699.1"/>
    </source>
</evidence>
<dbReference type="KEGG" id="och:CES85_4482"/>
<dbReference type="Proteomes" id="UP000215256">
    <property type="component" value="Chromosome 2"/>
</dbReference>
<protein>
    <submittedName>
        <fullName evidence="1">Uncharacterized protein</fullName>
    </submittedName>
</protein>
<name>A0A248UBI6_9HYPH</name>
<evidence type="ECO:0000313" key="2">
    <source>
        <dbReference type="Proteomes" id="UP000215256"/>
    </source>
</evidence>
<proteinExistence type="predicted"/>
<dbReference type="EMBL" id="CP022603">
    <property type="protein sequence ID" value="ASV83699.1"/>
    <property type="molecule type" value="Genomic_DNA"/>
</dbReference>
<gene>
    <name evidence="1" type="ORF">CES85_4482</name>
</gene>
<reference evidence="1 2" key="1">
    <citation type="submission" date="2017-07" db="EMBL/GenBank/DDBJ databases">
        <title>Phylogenetic study on the rhizospheric bacterium Ochrobactrum sp. A44.</title>
        <authorList>
            <person name="Krzyzanowska D.M."/>
            <person name="Ossowicki A."/>
            <person name="Rajewska M."/>
            <person name="Maciag T."/>
            <person name="Kaczynski Z."/>
            <person name="Czerwicka M."/>
            <person name="Jafra S."/>
        </authorList>
    </citation>
    <scope>NUCLEOTIDE SEQUENCE [LARGE SCALE GENOMIC DNA]</scope>
    <source>
        <strain evidence="1 2">A44</strain>
    </source>
</reference>